<dbReference type="EMBL" id="CP032630">
    <property type="protein sequence ID" value="AYF99409.1"/>
    <property type="molecule type" value="Genomic_DNA"/>
</dbReference>
<dbReference type="SUPFAM" id="SSF51161">
    <property type="entry name" value="Trimeric LpxA-like enzymes"/>
    <property type="match status" value="1"/>
</dbReference>
<gene>
    <name evidence="1" type="ORF">D7I47_02570</name>
</gene>
<organism evidence="1 2">
    <name type="scientific">Protaetiibacter intestinalis</name>
    <dbReference type="NCBI Taxonomy" id="2419774"/>
    <lineage>
        <taxon>Bacteria</taxon>
        <taxon>Bacillati</taxon>
        <taxon>Actinomycetota</taxon>
        <taxon>Actinomycetes</taxon>
        <taxon>Micrococcales</taxon>
        <taxon>Microbacteriaceae</taxon>
        <taxon>Protaetiibacter</taxon>
    </lineage>
</organism>
<keyword evidence="2" id="KW-1185">Reference proteome</keyword>
<dbReference type="Proteomes" id="UP000278886">
    <property type="component" value="Chromosome"/>
</dbReference>
<evidence type="ECO:0000313" key="1">
    <source>
        <dbReference type="EMBL" id="AYF99409.1"/>
    </source>
</evidence>
<protein>
    <submittedName>
        <fullName evidence="1">Uncharacterized protein</fullName>
    </submittedName>
</protein>
<proteinExistence type="predicted"/>
<sequence length="137" mass="14882">MRLSRSELRRLFRSKLDPLVIGRWSLKAWRMYALRHRCHLGPEVSIGPLSSLTFDDLYVGEGSTIGSECEIDAYSGIEIGSNATIGDRVRLLSRIDLDSTTTWASGIVIGDNAVVPDGSVILPGDRISGQPGKLSAP</sequence>
<dbReference type="KEGG" id="lyd:D7I47_02570"/>
<reference evidence="2" key="1">
    <citation type="submission" date="2018-09" db="EMBL/GenBank/DDBJ databases">
        <title>Genome sequencing of strain 2DFWR-13.</title>
        <authorList>
            <person name="Heo J."/>
            <person name="Kim S.-J."/>
            <person name="Kwon S.-W."/>
        </authorList>
    </citation>
    <scope>NUCLEOTIDE SEQUENCE [LARGE SCALE GENOMIC DNA]</scope>
    <source>
        <strain evidence="2">2DFWR-13</strain>
    </source>
</reference>
<dbReference type="Gene3D" id="2.160.10.10">
    <property type="entry name" value="Hexapeptide repeat proteins"/>
    <property type="match status" value="1"/>
</dbReference>
<dbReference type="InterPro" id="IPR011004">
    <property type="entry name" value="Trimer_LpxA-like_sf"/>
</dbReference>
<name>A0A387BES6_9MICO</name>
<accession>A0A387BES6</accession>
<evidence type="ECO:0000313" key="2">
    <source>
        <dbReference type="Proteomes" id="UP000278886"/>
    </source>
</evidence>
<dbReference type="InterPro" id="IPR001451">
    <property type="entry name" value="Hexapep"/>
</dbReference>
<dbReference type="AlphaFoldDB" id="A0A387BES6"/>
<dbReference type="Pfam" id="PF14602">
    <property type="entry name" value="Hexapep_2"/>
    <property type="match status" value="2"/>
</dbReference>